<organism evidence="2 3">
    <name type="scientific">Mesorhizobium japonicum</name>
    <dbReference type="NCBI Taxonomy" id="2066070"/>
    <lineage>
        <taxon>Bacteria</taxon>
        <taxon>Pseudomonadati</taxon>
        <taxon>Pseudomonadota</taxon>
        <taxon>Alphaproteobacteria</taxon>
        <taxon>Hyphomicrobiales</taxon>
        <taxon>Phyllobacteriaceae</taxon>
        <taxon>Mesorhizobium</taxon>
    </lineage>
</organism>
<keyword evidence="2" id="KW-0503">Monooxygenase</keyword>
<sequence>MLLIIGTIRLPPDRFEEARPVMERMVSGSRAEDGCLEYSYARDVLDAGLIRVSEVWRDKAALDAHFRSPHIAEWRSSWPALGIGERNLVLYEAGESMPT</sequence>
<feature type="domain" description="ABM" evidence="1">
    <location>
        <begin position="2"/>
        <end position="90"/>
    </location>
</feature>
<name>A0A3M9XFD7_9HYPH</name>
<protein>
    <submittedName>
        <fullName evidence="2">Antibiotic biosynthesis monooxygenase</fullName>
    </submittedName>
</protein>
<dbReference type="EMBL" id="QKOD01000001">
    <property type="protein sequence ID" value="RNJ46565.1"/>
    <property type="molecule type" value="Genomic_DNA"/>
</dbReference>
<evidence type="ECO:0000259" key="1">
    <source>
        <dbReference type="PROSITE" id="PS51725"/>
    </source>
</evidence>
<keyword evidence="2" id="KW-0560">Oxidoreductase</keyword>
<evidence type="ECO:0000313" key="2">
    <source>
        <dbReference type="EMBL" id="RNJ46565.1"/>
    </source>
</evidence>
<dbReference type="Pfam" id="PF03992">
    <property type="entry name" value="ABM"/>
    <property type="match status" value="1"/>
</dbReference>
<dbReference type="SUPFAM" id="SSF54909">
    <property type="entry name" value="Dimeric alpha+beta barrel"/>
    <property type="match status" value="1"/>
</dbReference>
<evidence type="ECO:0000313" key="3">
    <source>
        <dbReference type="Proteomes" id="UP000275436"/>
    </source>
</evidence>
<dbReference type="PANTHER" id="PTHR33336">
    <property type="entry name" value="QUINOL MONOOXYGENASE YGIN-RELATED"/>
    <property type="match status" value="1"/>
</dbReference>
<dbReference type="RefSeq" id="WP_123166824.1">
    <property type="nucleotide sequence ID" value="NZ_QKOD01000001.1"/>
</dbReference>
<dbReference type="Proteomes" id="UP000275436">
    <property type="component" value="Unassembled WGS sequence"/>
</dbReference>
<dbReference type="PANTHER" id="PTHR33336:SF15">
    <property type="entry name" value="ABM DOMAIN-CONTAINING PROTEIN"/>
    <property type="match status" value="1"/>
</dbReference>
<dbReference type="AlphaFoldDB" id="A0A3M9XFD7"/>
<gene>
    <name evidence="2" type="ORF">DNR46_01270</name>
</gene>
<comment type="caution">
    <text evidence="2">The sequence shown here is derived from an EMBL/GenBank/DDBJ whole genome shotgun (WGS) entry which is preliminary data.</text>
</comment>
<reference evidence="2 3" key="1">
    <citation type="journal article" date="2018" name="Mol. Plant Microbe Interact.">
        <title>Taxonomically Different Co-Microsymbionts of a Relict Legume, Oxytropis popoviana, Have Complementary Sets of Symbiotic Genes and Together Increase the Efficiency of Plant Nodulation.</title>
        <authorList>
            <person name="Safronova V."/>
            <person name="Belimov A."/>
            <person name="Sazanova A."/>
            <person name="Chirak E."/>
            <person name="Verkhozina A."/>
            <person name="Kuznetsova I."/>
            <person name="Andronov E."/>
            <person name="Puhalsky J."/>
            <person name="Tikhonovich I."/>
        </authorList>
    </citation>
    <scope>NUCLEOTIDE SEQUENCE [LARGE SCALE GENOMIC DNA]</scope>
    <source>
        <strain evidence="2 3">Opo-235</strain>
    </source>
</reference>
<dbReference type="InterPro" id="IPR007138">
    <property type="entry name" value="ABM_dom"/>
</dbReference>
<dbReference type="InterPro" id="IPR050744">
    <property type="entry name" value="AI-2_Isomerase_LsrG"/>
</dbReference>
<dbReference type="InterPro" id="IPR011008">
    <property type="entry name" value="Dimeric_a/b-barrel"/>
</dbReference>
<dbReference type="GO" id="GO:0004497">
    <property type="term" value="F:monooxygenase activity"/>
    <property type="evidence" value="ECO:0007669"/>
    <property type="project" value="UniProtKB-KW"/>
</dbReference>
<accession>A0A3M9XFD7</accession>
<proteinExistence type="predicted"/>
<dbReference type="Gene3D" id="3.30.70.100">
    <property type="match status" value="1"/>
</dbReference>
<dbReference type="PROSITE" id="PS51725">
    <property type="entry name" value="ABM"/>
    <property type="match status" value="1"/>
</dbReference>